<keyword evidence="1" id="KW-0472">Membrane</keyword>
<dbReference type="Proteomes" id="UP001596098">
    <property type="component" value="Unassembled WGS sequence"/>
</dbReference>
<proteinExistence type="predicted"/>
<reference evidence="3" key="1">
    <citation type="journal article" date="2019" name="Int. J. Syst. Evol. Microbiol.">
        <title>The Global Catalogue of Microorganisms (GCM) 10K type strain sequencing project: providing services to taxonomists for standard genome sequencing and annotation.</title>
        <authorList>
            <consortium name="The Broad Institute Genomics Platform"/>
            <consortium name="The Broad Institute Genome Sequencing Center for Infectious Disease"/>
            <person name="Wu L."/>
            <person name="Ma J."/>
        </authorList>
    </citation>
    <scope>NUCLEOTIDE SEQUENCE [LARGE SCALE GENOMIC DNA]</scope>
    <source>
        <strain evidence="3">DFY28</strain>
    </source>
</reference>
<name>A0ABW1QYI3_9ACTN</name>
<comment type="caution">
    <text evidence="2">The sequence shown here is derived from an EMBL/GenBank/DDBJ whole genome shotgun (WGS) entry which is preliminary data.</text>
</comment>
<keyword evidence="1" id="KW-1133">Transmembrane helix</keyword>
<evidence type="ECO:0000313" key="3">
    <source>
        <dbReference type="Proteomes" id="UP001596098"/>
    </source>
</evidence>
<accession>A0ABW1QYI3</accession>
<gene>
    <name evidence="2" type="ORF">ACFPWU_07785</name>
</gene>
<keyword evidence="3" id="KW-1185">Reference proteome</keyword>
<protein>
    <submittedName>
        <fullName evidence="2">Uncharacterized protein</fullName>
    </submittedName>
</protein>
<organism evidence="2 3">
    <name type="scientific">Nocardioides yefusunii</name>
    <dbReference type="NCBI Taxonomy" id="2500546"/>
    <lineage>
        <taxon>Bacteria</taxon>
        <taxon>Bacillati</taxon>
        <taxon>Actinomycetota</taxon>
        <taxon>Actinomycetes</taxon>
        <taxon>Propionibacteriales</taxon>
        <taxon>Nocardioidaceae</taxon>
        <taxon>Nocardioides</taxon>
    </lineage>
</organism>
<evidence type="ECO:0000256" key="1">
    <source>
        <dbReference type="SAM" id="Phobius"/>
    </source>
</evidence>
<dbReference type="RefSeq" id="WP_128221370.1">
    <property type="nucleotide sequence ID" value="NZ_CP034929.1"/>
</dbReference>
<feature type="transmembrane region" description="Helical" evidence="1">
    <location>
        <begin position="76"/>
        <end position="98"/>
    </location>
</feature>
<feature type="transmembrane region" description="Helical" evidence="1">
    <location>
        <begin position="31"/>
        <end position="56"/>
    </location>
</feature>
<sequence length="402" mass="42926">MTAAKDESPGRVASLFRPVLDRLPGAARRPLAVLALVLLAVLLRRAVVHAFAWPYLFGAWVIDRIGLDEGHLLEVLVPWFFELIWLALIAQVAVSIAVQWRAERRADRGIRLFERAHGAEIAELERRIDLAPGLIDEIENEAARIDLSVAAIDHGLLVPGAVELGEQDEFGSGHVGVAHRALMAQLADPGLDVTALRAQLVALRASAGADVDAVLDAGQEDLDRLAVLEDQREQARTAGSEAAGGGATVHLDPTGAGASASVIVPVEQGDLLLDAPTRVMETVWGRSAERAARTVWDGVQASLEAGEHVEAVFRVKRKRPPLDVVVVTDRRLLAYDVTSAAAGPTPVHVLPLASIGAVRIVGFMEVVELRITGADGLVLGPLGHTADRDLVQWALRPRGGRA</sequence>
<evidence type="ECO:0000313" key="2">
    <source>
        <dbReference type="EMBL" id="MFC6153564.1"/>
    </source>
</evidence>
<keyword evidence="1" id="KW-0812">Transmembrane</keyword>
<dbReference type="EMBL" id="JBHSQI010000003">
    <property type="protein sequence ID" value="MFC6153564.1"/>
    <property type="molecule type" value="Genomic_DNA"/>
</dbReference>